<dbReference type="Pfam" id="PF00561">
    <property type="entry name" value="Abhydrolase_1"/>
    <property type="match status" value="1"/>
</dbReference>
<dbReference type="Gene3D" id="3.40.50.1820">
    <property type="entry name" value="alpha/beta hydrolase"/>
    <property type="match status" value="1"/>
</dbReference>
<protein>
    <submittedName>
        <fullName evidence="3">Alpha/beta hydrolase</fullName>
    </submittedName>
</protein>
<evidence type="ECO:0000313" key="4">
    <source>
        <dbReference type="Proteomes" id="UP000886824"/>
    </source>
</evidence>
<proteinExistence type="predicted"/>
<dbReference type="InterPro" id="IPR000073">
    <property type="entry name" value="AB_hydrolase_1"/>
</dbReference>
<evidence type="ECO:0000259" key="2">
    <source>
        <dbReference type="Pfam" id="PF00561"/>
    </source>
</evidence>
<keyword evidence="1 3" id="KW-0378">Hydrolase</keyword>
<accession>A0A9D2CE49</accession>
<dbReference type="GO" id="GO:0016787">
    <property type="term" value="F:hydrolase activity"/>
    <property type="evidence" value="ECO:0007669"/>
    <property type="project" value="UniProtKB-KW"/>
</dbReference>
<evidence type="ECO:0000256" key="1">
    <source>
        <dbReference type="ARBA" id="ARBA00022801"/>
    </source>
</evidence>
<dbReference type="EMBL" id="DXCX01000070">
    <property type="protein sequence ID" value="HIY73632.1"/>
    <property type="molecule type" value="Genomic_DNA"/>
</dbReference>
<comment type="caution">
    <text evidence="3">The sequence shown here is derived from an EMBL/GenBank/DDBJ whole genome shotgun (WGS) entry which is preliminary data.</text>
</comment>
<evidence type="ECO:0000313" key="3">
    <source>
        <dbReference type="EMBL" id="HIY73632.1"/>
    </source>
</evidence>
<dbReference type="InterPro" id="IPR050266">
    <property type="entry name" value="AB_hydrolase_sf"/>
</dbReference>
<dbReference type="AlphaFoldDB" id="A0A9D2CE49"/>
<name>A0A9D2CE49_9FIRM</name>
<dbReference type="SUPFAM" id="SSF53474">
    <property type="entry name" value="alpha/beta-Hydrolases"/>
    <property type="match status" value="1"/>
</dbReference>
<dbReference type="Proteomes" id="UP000886824">
    <property type="component" value="Unassembled WGS sequence"/>
</dbReference>
<gene>
    <name evidence="3" type="ORF">H9826_06645</name>
</gene>
<dbReference type="PANTHER" id="PTHR43798:SF31">
    <property type="entry name" value="AB HYDROLASE SUPERFAMILY PROTEIN YCLE"/>
    <property type="match status" value="1"/>
</dbReference>
<organism evidence="3 4">
    <name type="scientific">Candidatus Intestinimonas merdavium</name>
    <dbReference type="NCBI Taxonomy" id="2838622"/>
    <lineage>
        <taxon>Bacteria</taxon>
        <taxon>Bacillati</taxon>
        <taxon>Bacillota</taxon>
        <taxon>Clostridia</taxon>
        <taxon>Eubacteriales</taxon>
        <taxon>Intestinimonas</taxon>
    </lineage>
</organism>
<reference evidence="3" key="2">
    <citation type="submission" date="2021-04" db="EMBL/GenBank/DDBJ databases">
        <authorList>
            <person name="Gilroy R."/>
        </authorList>
    </citation>
    <scope>NUCLEOTIDE SEQUENCE</scope>
    <source>
        <strain evidence="3">CHK33-7979</strain>
    </source>
</reference>
<dbReference type="PANTHER" id="PTHR43798">
    <property type="entry name" value="MONOACYLGLYCEROL LIPASE"/>
    <property type="match status" value="1"/>
</dbReference>
<feature type="domain" description="AB hydrolase-1" evidence="2">
    <location>
        <begin position="29"/>
        <end position="288"/>
    </location>
</feature>
<reference evidence="3" key="1">
    <citation type="journal article" date="2021" name="PeerJ">
        <title>Extensive microbial diversity within the chicken gut microbiome revealed by metagenomics and culture.</title>
        <authorList>
            <person name="Gilroy R."/>
            <person name="Ravi A."/>
            <person name="Getino M."/>
            <person name="Pursley I."/>
            <person name="Horton D.L."/>
            <person name="Alikhan N.F."/>
            <person name="Baker D."/>
            <person name="Gharbi K."/>
            <person name="Hall N."/>
            <person name="Watson M."/>
            <person name="Adriaenssens E.M."/>
            <person name="Foster-Nyarko E."/>
            <person name="Jarju S."/>
            <person name="Secka A."/>
            <person name="Antonio M."/>
            <person name="Oren A."/>
            <person name="Chaudhuri R.R."/>
            <person name="La Ragione R."/>
            <person name="Hildebrand F."/>
            <person name="Pallen M.J."/>
        </authorList>
    </citation>
    <scope>NUCLEOTIDE SEQUENCE</scope>
    <source>
        <strain evidence="3">CHK33-7979</strain>
    </source>
</reference>
<dbReference type="GO" id="GO:0016020">
    <property type="term" value="C:membrane"/>
    <property type="evidence" value="ECO:0007669"/>
    <property type="project" value="TreeGrafter"/>
</dbReference>
<dbReference type="InterPro" id="IPR029058">
    <property type="entry name" value="AB_hydrolase_fold"/>
</dbReference>
<sequence>MSGFAFPTKTFHGYDGAELHYVDIGSGQPMIYACGFGSTIESQAPFIEAMQTSGRIIVFDQRAFGMTPAAGEMGVHQSARDVRALMDFLGLNDVVLYGYSMGAAVVFSYVSQFGTDRLSKIILGDMSPKLINEDGWTLGLYKGCYTREMYEEDLELLGTDYKRFALRVAEGLLFPDSDSMVCRPLGTEEEMRARILDRRHDLIAQTLIQGMVDITEEHMAANYHYWSTMAGADFRGVLPQIDVPVMILYADPGSGYHPATAAYMKEQIPNAALMPVYGCTHMAASENPMQWRGCVAAFAYR</sequence>